<dbReference type="Gene3D" id="2.120.10.30">
    <property type="entry name" value="TolB, C-terminal domain"/>
    <property type="match status" value="1"/>
</dbReference>
<name>A0A183FKI9_HELPZ</name>
<dbReference type="InterPro" id="IPR011042">
    <property type="entry name" value="6-blade_b-propeller_TolB-like"/>
</dbReference>
<dbReference type="WBParaSite" id="HPBE_0000766801-mRNA-1">
    <property type="protein sequence ID" value="HPBE_0000766801-mRNA-1"/>
    <property type="gene ID" value="HPBE_0000766801"/>
</dbReference>
<proteinExistence type="inferred from homology"/>
<evidence type="ECO:0000313" key="5">
    <source>
        <dbReference type="Proteomes" id="UP000050761"/>
    </source>
</evidence>
<accession>A0A183FKI9</accession>
<dbReference type="PANTHER" id="PTHR42776">
    <property type="entry name" value="SERINE PEPTIDASE S9 FAMILY MEMBER"/>
    <property type="match status" value="1"/>
</dbReference>
<feature type="domain" description="Acylamino-acid-releasing enzyme N-terminal" evidence="3">
    <location>
        <begin position="2"/>
        <end position="73"/>
    </location>
</feature>
<evidence type="ECO:0000259" key="3">
    <source>
        <dbReference type="Pfam" id="PF19283"/>
    </source>
</evidence>
<accession>A0A3P7Y8S2</accession>
<protein>
    <submittedName>
        <fullName evidence="6">DPPIV_N domain-containing protein</fullName>
    </submittedName>
</protein>
<dbReference type="OrthoDB" id="416344at2759"/>
<reference evidence="6" key="2">
    <citation type="submission" date="2019-09" db="UniProtKB">
        <authorList>
            <consortium name="WormBaseParasite"/>
        </authorList>
    </citation>
    <scope>IDENTIFICATION</scope>
</reference>
<sequence>AIWAPDDAGIVFFGLRDEPFRLGKIYCNNRPGTIYYYELNSAKLQTIGSEDVAAECPTFSPDGKTLVYFQRRADGPHQAVMECVKVLILPKFVINKYKHKS</sequence>
<dbReference type="SUPFAM" id="SSF50993">
    <property type="entry name" value="Peptidase/esterase 'gauge' domain"/>
    <property type="match status" value="1"/>
</dbReference>
<keyword evidence="5" id="KW-1185">Reference proteome</keyword>
<dbReference type="AlphaFoldDB" id="A0A183FKI9"/>
<evidence type="ECO:0000313" key="6">
    <source>
        <dbReference type="WBParaSite" id="HPBE_0000766801-mRNA-1"/>
    </source>
</evidence>
<dbReference type="GO" id="GO:0004252">
    <property type="term" value="F:serine-type endopeptidase activity"/>
    <property type="evidence" value="ECO:0007669"/>
    <property type="project" value="TreeGrafter"/>
</dbReference>
<evidence type="ECO:0000256" key="2">
    <source>
        <dbReference type="ARBA" id="ARBA00022801"/>
    </source>
</evidence>
<dbReference type="PANTHER" id="PTHR42776:SF4">
    <property type="entry name" value="ACYLAMINO-ACID-RELEASING ENZYME"/>
    <property type="match status" value="1"/>
</dbReference>
<dbReference type="Pfam" id="PF19283">
    <property type="entry name" value="APEH_N"/>
    <property type="match status" value="1"/>
</dbReference>
<comment type="similarity">
    <text evidence="1">Belongs to the peptidase S9C family.</text>
</comment>
<gene>
    <name evidence="4" type="ORF">HPBE_LOCUS7669</name>
</gene>
<dbReference type="InterPro" id="IPR045550">
    <property type="entry name" value="AARE_N"/>
</dbReference>
<dbReference type="EMBL" id="UZAH01025949">
    <property type="protein sequence ID" value="VDO73189.1"/>
    <property type="molecule type" value="Genomic_DNA"/>
</dbReference>
<organism evidence="5 6">
    <name type="scientific">Heligmosomoides polygyrus</name>
    <name type="common">Parasitic roundworm</name>
    <dbReference type="NCBI Taxonomy" id="6339"/>
    <lineage>
        <taxon>Eukaryota</taxon>
        <taxon>Metazoa</taxon>
        <taxon>Ecdysozoa</taxon>
        <taxon>Nematoda</taxon>
        <taxon>Chromadorea</taxon>
        <taxon>Rhabditida</taxon>
        <taxon>Rhabditina</taxon>
        <taxon>Rhabditomorpha</taxon>
        <taxon>Strongyloidea</taxon>
        <taxon>Heligmosomidae</taxon>
        <taxon>Heligmosomoides</taxon>
    </lineage>
</organism>
<dbReference type="Proteomes" id="UP000050761">
    <property type="component" value="Unassembled WGS sequence"/>
</dbReference>
<reference evidence="4 5" key="1">
    <citation type="submission" date="2018-11" db="EMBL/GenBank/DDBJ databases">
        <authorList>
            <consortium name="Pathogen Informatics"/>
        </authorList>
    </citation>
    <scope>NUCLEOTIDE SEQUENCE [LARGE SCALE GENOMIC DNA]</scope>
</reference>
<keyword evidence="2" id="KW-0378">Hydrolase</keyword>
<evidence type="ECO:0000256" key="1">
    <source>
        <dbReference type="ARBA" id="ARBA00010040"/>
    </source>
</evidence>
<evidence type="ECO:0000313" key="4">
    <source>
        <dbReference type="EMBL" id="VDO73189.1"/>
    </source>
</evidence>